<keyword evidence="3 7" id="KW-0812">Transmembrane</keyword>
<dbReference type="GO" id="GO:0090158">
    <property type="term" value="P:endoplasmic reticulum membrane organization"/>
    <property type="evidence" value="ECO:0007669"/>
    <property type="project" value="TreeGrafter"/>
</dbReference>
<dbReference type="InterPro" id="IPR013783">
    <property type="entry name" value="Ig-like_fold"/>
</dbReference>
<dbReference type="Proteomes" id="UP001244011">
    <property type="component" value="Unassembled WGS sequence"/>
</dbReference>
<dbReference type="PROSITE" id="PS50202">
    <property type="entry name" value="MSP"/>
    <property type="match status" value="1"/>
</dbReference>
<feature type="compositionally biased region" description="Low complexity" evidence="6">
    <location>
        <begin position="187"/>
        <end position="204"/>
    </location>
</feature>
<dbReference type="GO" id="GO:0001786">
    <property type="term" value="F:phosphatidylserine binding"/>
    <property type="evidence" value="ECO:0007669"/>
    <property type="project" value="UniProtKB-ARBA"/>
</dbReference>
<dbReference type="InterPro" id="IPR000535">
    <property type="entry name" value="MSP_dom"/>
</dbReference>
<comment type="subcellular location">
    <subcellularLocation>
        <location evidence="1">Endoplasmic reticulum membrane</location>
        <topology evidence="1">Single-pass type IV membrane protein</topology>
    </subcellularLocation>
</comment>
<dbReference type="InterPro" id="IPR016763">
    <property type="entry name" value="VAP"/>
</dbReference>
<evidence type="ECO:0000256" key="2">
    <source>
        <dbReference type="ARBA" id="ARBA00008932"/>
    </source>
</evidence>
<keyword evidence="4 7" id="KW-1133">Transmembrane helix</keyword>
<dbReference type="GO" id="GO:0005886">
    <property type="term" value="C:plasma membrane"/>
    <property type="evidence" value="ECO:0007669"/>
    <property type="project" value="TreeGrafter"/>
</dbReference>
<reference evidence="9" key="1">
    <citation type="submission" date="2023-06" db="EMBL/GenBank/DDBJ databases">
        <title>Genome-scale phylogeny and comparative genomics of the fungal order Sordariales.</title>
        <authorList>
            <consortium name="Lawrence Berkeley National Laboratory"/>
            <person name="Hensen N."/>
            <person name="Bonometti L."/>
            <person name="Westerberg I."/>
            <person name="Brannstrom I.O."/>
            <person name="Guillou S."/>
            <person name="Cros-Aarteil S."/>
            <person name="Calhoun S."/>
            <person name="Haridas S."/>
            <person name="Kuo A."/>
            <person name="Mondo S."/>
            <person name="Pangilinan J."/>
            <person name="Riley R."/>
            <person name="Labutti K."/>
            <person name="Andreopoulos B."/>
            <person name="Lipzen A."/>
            <person name="Chen C."/>
            <person name="Yanf M."/>
            <person name="Daum C."/>
            <person name="Ng V."/>
            <person name="Clum A."/>
            <person name="Steindorff A."/>
            <person name="Ohm R."/>
            <person name="Martin F."/>
            <person name="Silar P."/>
            <person name="Natvig D."/>
            <person name="Lalanne C."/>
            <person name="Gautier V."/>
            <person name="Ament-Velasquez S.L."/>
            <person name="Kruys A."/>
            <person name="Hutchinson M.I."/>
            <person name="Powell A.J."/>
            <person name="Barry K."/>
            <person name="Miller A.N."/>
            <person name="Grigoriev I.V."/>
            <person name="Debuchy R."/>
            <person name="Gladieux P."/>
            <person name="Thoren M.H."/>
            <person name="Johannesson H."/>
        </authorList>
    </citation>
    <scope>NUCLEOTIDE SEQUENCE</scope>
    <source>
        <strain evidence="9">8032-3</strain>
    </source>
</reference>
<dbReference type="GO" id="GO:0160214">
    <property type="term" value="F:endoplasmic reticulum-plasma membrane adaptor activity"/>
    <property type="evidence" value="ECO:0007669"/>
    <property type="project" value="UniProtKB-ARBA"/>
</dbReference>
<feature type="region of interest" description="Disordered" evidence="6">
    <location>
        <begin position="133"/>
        <end position="248"/>
    </location>
</feature>
<protein>
    <submittedName>
        <fullName evidence="9">Vesicle-associated protein 2-2</fullName>
    </submittedName>
</protein>
<dbReference type="SUPFAM" id="SSF49354">
    <property type="entry name" value="PapD-like"/>
    <property type="match status" value="1"/>
</dbReference>
<organism evidence="9 10">
    <name type="scientific">Phialemonium atrogriseum</name>
    <dbReference type="NCBI Taxonomy" id="1093897"/>
    <lineage>
        <taxon>Eukaryota</taxon>
        <taxon>Fungi</taxon>
        <taxon>Dikarya</taxon>
        <taxon>Ascomycota</taxon>
        <taxon>Pezizomycotina</taxon>
        <taxon>Sordariomycetes</taxon>
        <taxon>Sordariomycetidae</taxon>
        <taxon>Cephalothecales</taxon>
        <taxon>Cephalothecaceae</taxon>
        <taxon>Phialemonium</taxon>
    </lineage>
</organism>
<feature type="compositionally biased region" description="Polar residues" evidence="6">
    <location>
        <begin position="217"/>
        <end position="226"/>
    </location>
</feature>
<proteinExistence type="inferred from homology"/>
<dbReference type="GeneID" id="85305959"/>
<dbReference type="GO" id="GO:1902647">
    <property type="term" value="P:negative regulation of 1-phosphatidyl-1D-myo-inositol 4,5-bisphosphate biosynthetic process"/>
    <property type="evidence" value="ECO:0007669"/>
    <property type="project" value="UniProtKB-ARBA"/>
</dbReference>
<evidence type="ECO:0000313" key="10">
    <source>
        <dbReference type="Proteomes" id="UP001244011"/>
    </source>
</evidence>
<dbReference type="PANTHER" id="PTHR10809:SF6">
    <property type="entry name" value="AT11025P-RELATED"/>
    <property type="match status" value="1"/>
</dbReference>
<dbReference type="RefSeq" id="XP_060287098.1">
    <property type="nucleotide sequence ID" value="XM_060422772.1"/>
</dbReference>
<evidence type="ECO:0000256" key="3">
    <source>
        <dbReference type="ARBA" id="ARBA00022692"/>
    </source>
</evidence>
<dbReference type="Gene3D" id="2.60.40.10">
    <property type="entry name" value="Immunoglobulins"/>
    <property type="match status" value="1"/>
</dbReference>
<accession>A0AAJ0C659</accession>
<dbReference type="GO" id="GO:0160219">
    <property type="term" value="C:cortical endoplasmic reticulum membrane"/>
    <property type="evidence" value="ECO:0007669"/>
    <property type="project" value="UniProtKB-ARBA"/>
</dbReference>
<evidence type="ECO:0000259" key="8">
    <source>
        <dbReference type="PROSITE" id="PS50202"/>
    </source>
</evidence>
<dbReference type="GO" id="GO:0061709">
    <property type="term" value="P:reticulophagy"/>
    <property type="evidence" value="ECO:0007669"/>
    <property type="project" value="UniProtKB-ARBA"/>
</dbReference>
<sequence>MSVEIEPAELEFRRPFTVEVGQILKIKNINTAPVAFKVKTTAPKQYCVRPNSGRVEPGHEVEVTVLLQAMKSEPALDARCRDKFLVQSVAITGDKEFTNVQQIWDTVEKGAVQERKIRVTWLPALEEGLQAPATTPLRRSLANGEATPDTTLPAYSSPSENSNYAGTAAAAVEPEKREAKAGDDPARSTTSATAMAAANSASEFASDEDKIPAGSGHATSNLNQDTGGLRQRKTAGSSSDQPHSRHTVPELTQAVRQGTEGVPIHIVALLCLLSFLLAYFFF</sequence>
<dbReference type="GO" id="GO:0051685">
    <property type="term" value="P:maintenance of ER location"/>
    <property type="evidence" value="ECO:0007669"/>
    <property type="project" value="UniProtKB-ARBA"/>
</dbReference>
<feature type="compositionally biased region" description="Basic and acidic residues" evidence="6">
    <location>
        <begin position="173"/>
        <end position="186"/>
    </location>
</feature>
<evidence type="ECO:0000256" key="7">
    <source>
        <dbReference type="SAM" id="Phobius"/>
    </source>
</evidence>
<comment type="caution">
    <text evidence="9">The sequence shown here is derived from an EMBL/GenBank/DDBJ whole genome shotgun (WGS) entry which is preliminary data.</text>
</comment>
<name>A0AAJ0C659_9PEZI</name>
<evidence type="ECO:0000256" key="5">
    <source>
        <dbReference type="ARBA" id="ARBA00023136"/>
    </source>
</evidence>
<feature type="domain" description="MSP" evidence="8">
    <location>
        <begin position="2"/>
        <end position="122"/>
    </location>
</feature>
<dbReference type="GO" id="GO:0033149">
    <property type="term" value="F:FFAT motif binding"/>
    <property type="evidence" value="ECO:0007669"/>
    <property type="project" value="TreeGrafter"/>
</dbReference>
<gene>
    <name evidence="9" type="ORF">QBC33DRAFT_219703</name>
</gene>
<dbReference type="Pfam" id="PF00635">
    <property type="entry name" value="Motile_Sperm"/>
    <property type="match status" value="1"/>
</dbReference>
<dbReference type="PIRSF" id="PIRSF019693">
    <property type="entry name" value="VAMP-associated"/>
    <property type="match status" value="1"/>
</dbReference>
<dbReference type="FunFam" id="2.60.40.10:FF:000813">
    <property type="entry name" value="Vesicle-associated protein 1-1"/>
    <property type="match status" value="1"/>
</dbReference>
<evidence type="ECO:0000256" key="4">
    <source>
        <dbReference type="ARBA" id="ARBA00022989"/>
    </source>
</evidence>
<dbReference type="InterPro" id="IPR008962">
    <property type="entry name" value="PapD-like_sf"/>
</dbReference>
<comment type="similarity">
    <text evidence="2">Belongs to the VAMP-associated protein (VAP) (TC 9.B.17) family.</text>
</comment>
<dbReference type="GO" id="GO:0061817">
    <property type="term" value="P:endoplasmic reticulum-plasma membrane tethering"/>
    <property type="evidence" value="ECO:0007669"/>
    <property type="project" value="UniProtKB-ARBA"/>
</dbReference>
<evidence type="ECO:0000256" key="6">
    <source>
        <dbReference type="SAM" id="MobiDB-lite"/>
    </source>
</evidence>
<dbReference type="GO" id="GO:0140506">
    <property type="term" value="F:endoplasmic reticulum-autophagosome adaptor activity"/>
    <property type="evidence" value="ECO:0007669"/>
    <property type="project" value="UniProtKB-ARBA"/>
</dbReference>
<feature type="compositionally biased region" description="Polar residues" evidence="6">
    <location>
        <begin position="148"/>
        <end position="165"/>
    </location>
</feature>
<feature type="transmembrane region" description="Helical" evidence="7">
    <location>
        <begin position="262"/>
        <end position="281"/>
    </location>
</feature>
<dbReference type="PANTHER" id="PTHR10809">
    <property type="entry name" value="VESICLE-ASSOCIATED MEMBRANE PROTEIN-ASSOCIATED PROTEIN"/>
    <property type="match status" value="1"/>
</dbReference>
<evidence type="ECO:0000313" key="9">
    <source>
        <dbReference type="EMBL" id="KAK1770885.1"/>
    </source>
</evidence>
<keyword evidence="10" id="KW-1185">Reference proteome</keyword>
<keyword evidence="5 7" id="KW-0472">Membrane</keyword>
<dbReference type="GO" id="GO:0007009">
    <property type="term" value="P:plasma membrane organization"/>
    <property type="evidence" value="ECO:0007669"/>
    <property type="project" value="UniProtKB-ARBA"/>
</dbReference>
<evidence type="ECO:0000256" key="1">
    <source>
        <dbReference type="ARBA" id="ARBA00004163"/>
    </source>
</evidence>
<dbReference type="GO" id="GO:0035091">
    <property type="term" value="F:phosphatidylinositol binding"/>
    <property type="evidence" value="ECO:0007669"/>
    <property type="project" value="UniProtKB-ARBA"/>
</dbReference>
<dbReference type="AlphaFoldDB" id="A0AAJ0C659"/>
<dbReference type="EMBL" id="MU838999">
    <property type="protein sequence ID" value="KAK1770885.1"/>
    <property type="molecule type" value="Genomic_DNA"/>
</dbReference>